<keyword evidence="2" id="KW-1185">Reference proteome</keyword>
<dbReference type="SMART" id="SM00225">
    <property type="entry name" value="BTB"/>
    <property type="match status" value="1"/>
</dbReference>
<dbReference type="PROSITE" id="PS50097">
    <property type="entry name" value="BTB"/>
    <property type="match status" value="1"/>
</dbReference>
<dbReference type="InterPro" id="IPR000210">
    <property type="entry name" value="BTB/POZ_dom"/>
</dbReference>
<protein>
    <submittedName>
        <fullName evidence="3">BTB domain-containing protein</fullName>
    </submittedName>
</protein>
<proteinExistence type="predicted"/>
<dbReference type="WBParaSite" id="PDA_v2.g17936.t1">
    <property type="protein sequence ID" value="PDA_v2.g17936.t1"/>
    <property type="gene ID" value="PDA_v2.g17936"/>
</dbReference>
<reference evidence="3" key="1">
    <citation type="submission" date="2022-11" db="UniProtKB">
        <authorList>
            <consortium name="WormBaseParasite"/>
        </authorList>
    </citation>
    <scope>IDENTIFICATION</scope>
</reference>
<evidence type="ECO:0000313" key="2">
    <source>
        <dbReference type="Proteomes" id="UP000887578"/>
    </source>
</evidence>
<dbReference type="Gene3D" id="3.30.710.10">
    <property type="entry name" value="Potassium Channel Kv1.1, Chain A"/>
    <property type="match status" value="1"/>
</dbReference>
<dbReference type="SUPFAM" id="SSF54695">
    <property type="entry name" value="POZ domain"/>
    <property type="match status" value="1"/>
</dbReference>
<accession>A0A914PHY4</accession>
<dbReference type="AlphaFoldDB" id="A0A914PHY4"/>
<dbReference type="CDD" id="cd18186">
    <property type="entry name" value="BTB_POZ_ZBTB_KLHL-like"/>
    <property type="match status" value="1"/>
</dbReference>
<evidence type="ECO:0000259" key="1">
    <source>
        <dbReference type="PROSITE" id="PS50097"/>
    </source>
</evidence>
<sequence>MSRSLLNPIDRMEFPISMKWYPEFLSSMLFQAPFGSLTSPPYYFPGSPGLKYYLQLNYAPTGKNDREFKIRCSLIFDTKYKYTEVSGDFTCAINGINFAQHGFEIENYGLHEFVCFEDAIYNFGQHLIINLKGRLFITHISPTPIQIKIDKIIRKLFKNHDGKDFVVYVKDKELNKIKQFKIHKSILQKYSTFFESLFNENEKDCMIFGFNYKIVKIALNLCYGITPKFQLHPAEYIQLLKFADTFGMEYIKIVTKKSIALTPNNICDYTIFAYDYHEFLDECLDFLNFCAEYNYSINHIRRLKMHFKRLFKE</sequence>
<dbReference type="Pfam" id="PF00651">
    <property type="entry name" value="BTB"/>
    <property type="match status" value="1"/>
</dbReference>
<evidence type="ECO:0000313" key="3">
    <source>
        <dbReference type="WBParaSite" id="PDA_v2.g17936.t1"/>
    </source>
</evidence>
<name>A0A914PHY4_9BILA</name>
<organism evidence="2 3">
    <name type="scientific">Panagrolaimus davidi</name>
    <dbReference type="NCBI Taxonomy" id="227884"/>
    <lineage>
        <taxon>Eukaryota</taxon>
        <taxon>Metazoa</taxon>
        <taxon>Ecdysozoa</taxon>
        <taxon>Nematoda</taxon>
        <taxon>Chromadorea</taxon>
        <taxon>Rhabditida</taxon>
        <taxon>Tylenchina</taxon>
        <taxon>Panagrolaimomorpha</taxon>
        <taxon>Panagrolaimoidea</taxon>
        <taxon>Panagrolaimidae</taxon>
        <taxon>Panagrolaimus</taxon>
    </lineage>
</organism>
<feature type="domain" description="BTB" evidence="1">
    <location>
        <begin position="163"/>
        <end position="223"/>
    </location>
</feature>
<dbReference type="Proteomes" id="UP000887578">
    <property type="component" value="Unplaced"/>
</dbReference>
<dbReference type="InterPro" id="IPR011333">
    <property type="entry name" value="SKP1/BTB/POZ_sf"/>
</dbReference>